<comment type="caution">
    <text evidence="3">The sequence shown here is derived from an EMBL/GenBank/DDBJ whole genome shotgun (WGS) entry which is preliminary data.</text>
</comment>
<feature type="compositionally biased region" description="Basic residues" evidence="2">
    <location>
        <begin position="34"/>
        <end position="43"/>
    </location>
</feature>
<reference evidence="3 4" key="1">
    <citation type="submission" date="2024-09" db="EMBL/GenBank/DDBJ databases">
        <title>Floridaenema gen nov. (Aerosakkonemataceae, Aerosakkonematales ord. nov., Cyanobacteria) from benthic tropical and subtropical fresh waters, with the description of four new species.</title>
        <authorList>
            <person name="Moretto J.A."/>
            <person name="Berthold D.E."/>
            <person name="Lefler F.W."/>
            <person name="Huang I.-S."/>
            <person name="Laughinghouse H. IV."/>
        </authorList>
    </citation>
    <scope>NUCLEOTIDE SEQUENCE [LARGE SCALE GENOMIC DNA]</scope>
    <source>
        <strain evidence="3 4">BLCC-F167</strain>
    </source>
</reference>
<feature type="compositionally biased region" description="Basic and acidic residues" evidence="2">
    <location>
        <begin position="63"/>
        <end position="75"/>
    </location>
</feature>
<feature type="coiled-coil region" evidence="1">
    <location>
        <begin position="262"/>
        <end position="289"/>
    </location>
</feature>
<evidence type="ECO:0000313" key="3">
    <source>
        <dbReference type="EMBL" id="MFB2832954.1"/>
    </source>
</evidence>
<gene>
    <name evidence="3" type="ORF">ACE1CA_00315</name>
</gene>
<sequence length="383" mass="43283">MPHCPTCTCQNCQEQTIWQREKHSLDSYPGSHKPAAKNIHKVTRQSGGDSYYVDLGTTTPTRPKTEPRKQPEPIKRSPNQPNQKPGKPKQSHSQLPTTTTPCPTSGKPSTLTPDQRQQIIKICQQNPQDEEIGGFLEVMPDGSTRITQEPNLAPKNERHNSFGFSIDPSKRKVIGVWHRHVRRMGHDRKLSIPDIDAAKRTGLSSYVVWDVGEKGKRIPDEAYQWDEFHPNGTPNQTPTRAYKISFTCPTAEQIMQKQKEGVGWIQEDNQKLKQKIEEADKEIKAKQREVMVVATRSLTTSTNAKTKSDAIAMRLNLAKQLPEGDTNGTIRMGRKPEQQPIHAGQRNNTDAGNQYQRHCLPVGRGTPAESTRDRRVIEKSWLD</sequence>
<feature type="compositionally biased region" description="Polar residues" evidence="2">
    <location>
        <begin position="345"/>
        <end position="356"/>
    </location>
</feature>
<evidence type="ECO:0000256" key="1">
    <source>
        <dbReference type="SAM" id="Coils"/>
    </source>
</evidence>
<evidence type="ECO:0000313" key="4">
    <source>
        <dbReference type="Proteomes" id="UP001576780"/>
    </source>
</evidence>
<protein>
    <submittedName>
        <fullName evidence="3">Uncharacterized protein</fullName>
    </submittedName>
</protein>
<accession>A0ABV4WD01</accession>
<feature type="region of interest" description="Disordered" evidence="2">
    <location>
        <begin position="322"/>
        <end position="383"/>
    </location>
</feature>
<feature type="region of interest" description="Disordered" evidence="2">
    <location>
        <begin position="23"/>
        <end position="114"/>
    </location>
</feature>
<dbReference type="RefSeq" id="WP_413275430.1">
    <property type="nucleotide sequence ID" value="NZ_JBHFNT010000004.1"/>
</dbReference>
<dbReference type="Proteomes" id="UP001576780">
    <property type="component" value="Unassembled WGS sequence"/>
</dbReference>
<dbReference type="EMBL" id="JBHFNT010000004">
    <property type="protein sequence ID" value="MFB2832954.1"/>
    <property type="molecule type" value="Genomic_DNA"/>
</dbReference>
<feature type="compositionally biased region" description="Basic and acidic residues" evidence="2">
    <location>
        <begin position="370"/>
        <end position="383"/>
    </location>
</feature>
<proteinExistence type="predicted"/>
<evidence type="ECO:0000256" key="2">
    <source>
        <dbReference type="SAM" id="MobiDB-lite"/>
    </source>
</evidence>
<organism evidence="3 4">
    <name type="scientific">Floridaenema evergladense BLCC-F167</name>
    <dbReference type="NCBI Taxonomy" id="3153639"/>
    <lineage>
        <taxon>Bacteria</taxon>
        <taxon>Bacillati</taxon>
        <taxon>Cyanobacteriota</taxon>
        <taxon>Cyanophyceae</taxon>
        <taxon>Oscillatoriophycideae</taxon>
        <taxon>Aerosakkonematales</taxon>
        <taxon>Aerosakkonemataceae</taxon>
        <taxon>Floridanema</taxon>
        <taxon>Floridanema evergladense</taxon>
    </lineage>
</organism>
<name>A0ABV4WD01_9CYAN</name>
<keyword evidence="4" id="KW-1185">Reference proteome</keyword>
<feature type="compositionally biased region" description="Polar residues" evidence="2">
    <location>
        <begin position="91"/>
        <end position="114"/>
    </location>
</feature>
<keyword evidence="1" id="KW-0175">Coiled coil</keyword>